<evidence type="ECO:0000313" key="3">
    <source>
        <dbReference type="EMBL" id="MCV2883705.1"/>
    </source>
</evidence>
<dbReference type="RefSeq" id="WP_263710901.1">
    <property type="nucleotide sequence ID" value="NZ_JAOWKX010000001.1"/>
</dbReference>
<evidence type="ECO:0000259" key="2">
    <source>
        <dbReference type="PROSITE" id="PS50206"/>
    </source>
</evidence>
<dbReference type="InterPro" id="IPR001763">
    <property type="entry name" value="Rhodanese-like_dom"/>
</dbReference>
<feature type="chain" id="PRO_5046625236" evidence="1">
    <location>
        <begin position="23"/>
        <end position="139"/>
    </location>
</feature>
<dbReference type="InterPro" id="IPR050229">
    <property type="entry name" value="GlpE_sulfurtransferase"/>
</dbReference>
<gene>
    <name evidence="3" type="ORF">OE749_03185</name>
</gene>
<comment type="caution">
    <text evidence="3">The sequence shown here is derived from an EMBL/GenBank/DDBJ whole genome shotgun (WGS) entry which is preliminary data.</text>
</comment>
<dbReference type="Proteomes" id="UP001652504">
    <property type="component" value="Unassembled WGS sequence"/>
</dbReference>
<reference evidence="3 4" key="1">
    <citation type="submission" date="2022-10" db="EMBL/GenBank/DDBJ databases">
        <title>Aestuariibacter sp. AA17 isolated from Montipora capitata coral fragment.</title>
        <authorList>
            <person name="Emsley S.A."/>
            <person name="Pfannmuller K.M."/>
            <person name="Loughran R.M."/>
            <person name="Shlafstein M."/>
            <person name="Papke E."/>
            <person name="Saw J.H."/>
            <person name="Ushijima B."/>
            <person name="Videau P."/>
        </authorList>
    </citation>
    <scope>NUCLEOTIDE SEQUENCE [LARGE SCALE GENOMIC DNA]</scope>
    <source>
        <strain evidence="3 4">AA17</strain>
    </source>
</reference>
<keyword evidence="1" id="KW-0732">Signal</keyword>
<dbReference type="CDD" id="cd00158">
    <property type="entry name" value="RHOD"/>
    <property type="match status" value="1"/>
</dbReference>
<dbReference type="PANTHER" id="PTHR43031:SF16">
    <property type="entry name" value="OXIDOREDUCTASE"/>
    <property type="match status" value="1"/>
</dbReference>
<dbReference type="InterPro" id="IPR036873">
    <property type="entry name" value="Rhodanese-like_dom_sf"/>
</dbReference>
<proteinExistence type="predicted"/>
<protein>
    <submittedName>
        <fullName evidence="3">Rhodanese-like domain-containing protein</fullName>
    </submittedName>
</protein>
<evidence type="ECO:0000256" key="1">
    <source>
        <dbReference type="SAM" id="SignalP"/>
    </source>
</evidence>
<dbReference type="SUPFAM" id="SSF52821">
    <property type="entry name" value="Rhodanese/Cell cycle control phosphatase"/>
    <property type="match status" value="1"/>
</dbReference>
<keyword evidence="4" id="KW-1185">Reference proteome</keyword>
<feature type="signal peptide" evidence="1">
    <location>
        <begin position="1"/>
        <end position="22"/>
    </location>
</feature>
<accession>A0ABT3A4U4</accession>
<dbReference type="SMART" id="SM00450">
    <property type="entry name" value="RHOD"/>
    <property type="match status" value="1"/>
</dbReference>
<feature type="domain" description="Rhodanese" evidence="2">
    <location>
        <begin position="49"/>
        <end position="139"/>
    </location>
</feature>
<dbReference type="EMBL" id="JAOWKX010000001">
    <property type="protein sequence ID" value="MCV2883705.1"/>
    <property type="molecule type" value="Genomic_DNA"/>
</dbReference>
<sequence length="139" mass="15321">MKVALVITMLFSLLLASPNTIAGGDNSQANHDTSTQLQSLSQAQFLSQKEQDWLVLDVRSEEEYQAGHIPEAKNIPHVELKEVIASISEYKHKPVVVYCRSGRRAKIAADILLANGFQDVLHLEGDMKGWEAAGHTIAQ</sequence>
<dbReference type="Pfam" id="PF00581">
    <property type="entry name" value="Rhodanese"/>
    <property type="match status" value="1"/>
</dbReference>
<evidence type="ECO:0000313" key="4">
    <source>
        <dbReference type="Proteomes" id="UP001652504"/>
    </source>
</evidence>
<dbReference type="Gene3D" id="3.40.250.10">
    <property type="entry name" value="Rhodanese-like domain"/>
    <property type="match status" value="1"/>
</dbReference>
<organism evidence="3 4">
    <name type="scientific">Fluctibacter corallii</name>
    <dbReference type="NCBI Taxonomy" id="2984329"/>
    <lineage>
        <taxon>Bacteria</taxon>
        <taxon>Pseudomonadati</taxon>
        <taxon>Pseudomonadota</taxon>
        <taxon>Gammaproteobacteria</taxon>
        <taxon>Alteromonadales</taxon>
        <taxon>Alteromonadaceae</taxon>
        <taxon>Fluctibacter</taxon>
    </lineage>
</organism>
<name>A0ABT3A4U4_9ALTE</name>
<dbReference type="PANTHER" id="PTHR43031">
    <property type="entry name" value="FAD-DEPENDENT OXIDOREDUCTASE"/>
    <property type="match status" value="1"/>
</dbReference>
<dbReference type="PROSITE" id="PS50206">
    <property type="entry name" value="RHODANESE_3"/>
    <property type="match status" value="1"/>
</dbReference>